<name>A0A0C2IVX7_THEKT</name>
<sequence length="137" mass="15340">MRALAYHKFHSYLEKLLSAHINLSKVTQGTTNRISHNIGLTGDNVCRKPSRTVPAHCRQMVVGGNQTNLLEKDIIAKSSSPYCASVVFVPKKKGDGRICVDHRKLNKITKRNAFPIPLLSDVQNKLKGFRVFSKIDL</sequence>
<dbReference type="PANTHER" id="PTHR24559:SF444">
    <property type="entry name" value="REVERSE TRANSCRIPTASE DOMAIN-CONTAINING PROTEIN"/>
    <property type="match status" value="1"/>
</dbReference>
<dbReference type="OMA" id="QIRTEHM"/>
<proteinExistence type="predicted"/>
<keyword evidence="2" id="KW-1185">Reference proteome</keyword>
<dbReference type="PANTHER" id="PTHR24559">
    <property type="entry name" value="TRANSPOSON TY3-I GAG-POL POLYPROTEIN"/>
    <property type="match status" value="1"/>
</dbReference>
<dbReference type="AlphaFoldDB" id="A0A0C2IVX7"/>
<dbReference type="InterPro" id="IPR053134">
    <property type="entry name" value="RNA-dir_DNA_polymerase"/>
</dbReference>
<dbReference type="EMBL" id="JWZT01002390">
    <property type="protein sequence ID" value="KII69519.1"/>
    <property type="molecule type" value="Genomic_DNA"/>
</dbReference>
<dbReference type="Proteomes" id="UP000031668">
    <property type="component" value="Unassembled WGS sequence"/>
</dbReference>
<dbReference type="SUPFAM" id="SSF56672">
    <property type="entry name" value="DNA/RNA polymerases"/>
    <property type="match status" value="1"/>
</dbReference>
<accession>A0A0C2IVX7</accession>
<dbReference type="InterPro" id="IPR043502">
    <property type="entry name" value="DNA/RNA_pol_sf"/>
</dbReference>
<protein>
    <submittedName>
        <fullName evidence="1">Transposon Tf2-11 polyprotein</fullName>
    </submittedName>
</protein>
<evidence type="ECO:0000313" key="1">
    <source>
        <dbReference type="EMBL" id="KII69519.1"/>
    </source>
</evidence>
<dbReference type="OrthoDB" id="115435at2759"/>
<organism evidence="1 2">
    <name type="scientific">Thelohanellus kitauei</name>
    <name type="common">Myxosporean</name>
    <dbReference type="NCBI Taxonomy" id="669202"/>
    <lineage>
        <taxon>Eukaryota</taxon>
        <taxon>Metazoa</taxon>
        <taxon>Cnidaria</taxon>
        <taxon>Myxozoa</taxon>
        <taxon>Myxosporea</taxon>
        <taxon>Bivalvulida</taxon>
        <taxon>Platysporina</taxon>
        <taxon>Myxobolidae</taxon>
        <taxon>Thelohanellus</taxon>
    </lineage>
</organism>
<dbReference type="InterPro" id="IPR043128">
    <property type="entry name" value="Rev_trsase/Diguanyl_cyclase"/>
</dbReference>
<gene>
    <name evidence="1" type="ORF">RF11_14779</name>
</gene>
<dbReference type="Gene3D" id="3.10.10.10">
    <property type="entry name" value="HIV Type 1 Reverse Transcriptase, subunit A, domain 1"/>
    <property type="match status" value="1"/>
</dbReference>
<reference evidence="1 2" key="1">
    <citation type="journal article" date="2014" name="Genome Biol. Evol.">
        <title>The genome of the myxosporean Thelohanellus kitauei shows adaptations to nutrient acquisition within its fish host.</title>
        <authorList>
            <person name="Yang Y."/>
            <person name="Xiong J."/>
            <person name="Zhou Z."/>
            <person name="Huo F."/>
            <person name="Miao W."/>
            <person name="Ran C."/>
            <person name="Liu Y."/>
            <person name="Zhang J."/>
            <person name="Feng J."/>
            <person name="Wang M."/>
            <person name="Wang M."/>
            <person name="Wang L."/>
            <person name="Yao B."/>
        </authorList>
    </citation>
    <scope>NUCLEOTIDE SEQUENCE [LARGE SCALE GENOMIC DNA]</scope>
    <source>
        <strain evidence="1">Wuqing</strain>
    </source>
</reference>
<evidence type="ECO:0000313" key="2">
    <source>
        <dbReference type="Proteomes" id="UP000031668"/>
    </source>
</evidence>
<comment type="caution">
    <text evidence="1">The sequence shown here is derived from an EMBL/GenBank/DDBJ whole genome shotgun (WGS) entry which is preliminary data.</text>
</comment>
<dbReference type="Gene3D" id="3.30.70.270">
    <property type="match status" value="1"/>
</dbReference>